<feature type="compositionally biased region" description="Low complexity" evidence="3">
    <location>
        <begin position="13"/>
        <end position="25"/>
    </location>
</feature>
<dbReference type="InterPro" id="IPR050559">
    <property type="entry name" value="P-Pant_transferase_sf"/>
</dbReference>
<dbReference type="GO" id="GO:0008897">
    <property type="term" value="F:holo-[acyl-carrier-protein] synthase activity"/>
    <property type="evidence" value="ECO:0007669"/>
    <property type="project" value="InterPro"/>
</dbReference>
<dbReference type="GO" id="GO:0019878">
    <property type="term" value="P:lysine biosynthetic process via aminoadipic acid"/>
    <property type="evidence" value="ECO:0007669"/>
    <property type="project" value="TreeGrafter"/>
</dbReference>
<dbReference type="SUPFAM" id="SSF56214">
    <property type="entry name" value="4'-phosphopantetheinyl transferase"/>
    <property type="match status" value="2"/>
</dbReference>
<feature type="domain" description="4'-phosphopantetheinyl transferase N-terminal" evidence="5">
    <location>
        <begin position="44"/>
        <end position="136"/>
    </location>
</feature>
<gene>
    <name evidence="7" type="ORF">BECKMB1821H_GA0114242_100631</name>
    <name evidence="6" type="ORF">BECKMB1821I_GA0114274_100143</name>
</gene>
<dbReference type="InterPro" id="IPR008278">
    <property type="entry name" value="4-PPantetheinyl_Trfase_dom"/>
</dbReference>
<dbReference type="Pfam" id="PF22624">
    <property type="entry name" value="AASDHPPT_N"/>
    <property type="match status" value="1"/>
</dbReference>
<reference evidence="6" key="1">
    <citation type="submission" date="2019-02" db="EMBL/GenBank/DDBJ databases">
        <authorList>
            <person name="Gruber-Vodicka R. H."/>
            <person name="Seah K. B. B."/>
        </authorList>
    </citation>
    <scope>NUCLEOTIDE SEQUENCE</scope>
    <source>
        <strain evidence="7">BECK_BZ198</strain>
        <strain evidence="6">BECK_BZ199</strain>
    </source>
</reference>
<evidence type="ECO:0000256" key="3">
    <source>
        <dbReference type="SAM" id="MobiDB-lite"/>
    </source>
</evidence>
<dbReference type="PANTHER" id="PTHR12215:SF10">
    <property type="entry name" value="L-AMINOADIPATE-SEMIALDEHYDE DEHYDROGENASE-PHOSPHOPANTETHEINYL TRANSFERASE"/>
    <property type="match status" value="1"/>
</dbReference>
<dbReference type="InterPro" id="IPR055066">
    <property type="entry name" value="AASDHPPT_N"/>
</dbReference>
<dbReference type="InterPro" id="IPR037143">
    <property type="entry name" value="4-PPantetheinyl_Trfase_dom_sf"/>
</dbReference>
<dbReference type="PANTHER" id="PTHR12215">
    <property type="entry name" value="PHOSPHOPANTETHEINE TRANSFERASE"/>
    <property type="match status" value="1"/>
</dbReference>
<dbReference type="GO" id="GO:0005829">
    <property type="term" value="C:cytosol"/>
    <property type="evidence" value="ECO:0007669"/>
    <property type="project" value="TreeGrafter"/>
</dbReference>
<evidence type="ECO:0000259" key="5">
    <source>
        <dbReference type="Pfam" id="PF22624"/>
    </source>
</evidence>
<proteinExistence type="inferred from homology"/>
<evidence type="ECO:0000259" key="4">
    <source>
        <dbReference type="Pfam" id="PF01648"/>
    </source>
</evidence>
<feature type="domain" description="4'-phosphopantetheinyl transferase" evidence="4">
    <location>
        <begin position="142"/>
        <end position="219"/>
    </location>
</feature>
<sequence>MMQFPHQPRHAFEPASPETTEPALPETELHVWQTRLDLPTTRIEALRKTLDRDERARAACFRFPEHQRRFIVARGILRALLARYRRTQPEDIAFAYNRYGKPFLKEEIGDYRAGDYRESDPIHFNLSHSGEMALYAFARRKVGIDVEWTKRRVGDREQIANRFFSPREAAILSRLPDASKNHAFFTCWTRKEAYVKARGKGLSIPLDGFEVLSMPEGRAPGVGFQLPSTLDDTPPPNHNEARAIWTIRTFIPDTDYLAALVVEGTVEIKYRRLD</sequence>
<evidence type="ECO:0000256" key="1">
    <source>
        <dbReference type="ARBA" id="ARBA00010990"/>
    </source>
</evidence>
<organism evidence="6">
    <name type="scientific">Candidatus Kentrum sp. MB</name>
    <dbReference type="NCBI Taxonomy" id="2138164"/>
    <lineage>
        <taxon>Bacteria</taxon>
        <taxon>Pseudomonadati</taxon>
        <taxon>Pseudomonadota</taxon>
        <taxon>Gammaproteobacteria</taxon>
        <taxon>Candidatus Kentrum</taxon>
    </lineage>
</organism>
<dbReference type="Pfam" id="PF01648">
    <property type="entry name" value="ACPS"/>
    <property type="match status" value="1"/>
</dbReference>
<comment type="similarity">
    <text evidence="1">Belongs to the P-Pant transferase superfamily. Gsp/Sfp/HetI/AcpT family.</text>
</comment>
<dbReference type="EMBL" id="CAADGH010000006">
    <property type="protein sequence ID" value="VFK74540.1"/>
    <property type="molecule type" value="Genomic_DNA"/>
</dbReference>
<dbReference type="EMBL" id="CAADFQ010000001">
    <property type="protein sequence ID" value="VFK26574.1"/>
    <property type="molecule type" value="Genomic_DNA"/>
</dbReference>
<evidence type="ECO:0000256" key="2">
    <source>
        <dbReference type="ARBA" id="ARBA00022679"/>
    </source>
</evidence>
<feature type="region of interest" description="Disordered" evidence="3">
    <location>
        <begin position="1"/>
        <end position="25"/>
    </location>
</feature>
<protein>
    <submittedName>
        <fullName evidence="6">4'-phosphopantetheinyl transferase</fullName>
    </submittedName>
</protein>
<name>A0A450XBB8_9GAMM</name>
<evidence type="ECO:0000313" key="6">
    <source>
        <dbReference type="EMBL" id="VFK26574.1"/>
    </source>
</evidence>
<keyword evidence="2 6" id="KW-0808">Transferase</keyword>
<accession>A0A450XBB8</accession>
<dbReference type="GO" id="GO:0000287">
    <property type="term" value="F:magnesium ion binding"/>
    <property type="evidence" value="ECO:0007669"/>
    <property type="project" value="InterPro"/>
</dbReference>
<dbReference type="AlphaFoldDB" id="A0A450XBB8"/>
<evidence type="ECO:0000313" key="7">
    <source>
        <dbReference type="EMBL" id="VFK74540.1"/>
    </source>
</evidence>
<dbReference type="Gene3D" id="3.90.470.20">
    <property type="entry name" value="4'-phosphopantetheinyl transferase domain"/>
    <property type="match status" value="1"/>
</dbReference>